<evidence type="ECO:0008006" key="2">
    <source>
        <dbReference type="Google" id="ProtNLM"/>
    </source>
</evidence>
<gene>
    <name evidence="1" type="ORF">LCGC14_3073550</name>
</gene>
<organism evidence="1">
    <name type="scientific">marine sediment metagenome</name>
    <dbReference type="NCBI Taxonomy" id="412755"/>
    <lineage>
        <taxon>unclassified sequences</taxon>
        <taxon>metagenomes</taxon>
        <taxon>ecological metagenomes</taxon>
    </lineage>
</organism>
<name>A0A0F8WFD9_9ZZZZ</name>
<sequence>MFPLVLTRKRVYDAFLGYSHNQQKKMFNKPDNPAEAQPSPRAWKFAVQYLRILLQGERLLRTGEFVLDMTAYTDDARSLLMDIKRGEFSMGFVVDLADEFKKRLELAFADSSVREAPDLDAVNEFLIGVRREVW</sequence>
<accession>A0A0F8WFD9</accession>
<comment type="caution">
    <text evidence="1">The sequence shown here is derived from an EMBL/GenBank/DDBJ whole genome shotgun (WGS) entry which is preliminary data.</text>
</comment>
<dbReference type="EMBL" id="LAZR01065440">
    <property type="protein sequence ID" value="KKK55537.1"/>
    <property type="molecule type" value="Genomic_DNA"/>
</dbReference>
<dbReference type="AlphaFoldDB" id="A0A0F8WFD9"/>
<proteinExistence type="predicted"/>
<evidence type="ECO:0000313" key="1">
    <source>
        <dbReference type="EMBL" id="KKK55537.1"/>
    </source>
</evidence>
<reference evidence="1" key="1">
    <citation type="journal article" date="2015" name="Nature">
        <title>Complex archaea that bridge the gap between prokaryotes and eukaryotes.</title>
        <authorList>
            <person name="Spang A."/>
            <person name="Saw J.H."/>
            <person name="Jorgensen S.L."/>
            <person name="Zaremba-Niedzwiedzka K."/>
            <person name="Martijn J."/>
            <person name="Lind A.E."/>
            <person name="van Eijk R."/>
            <person name="Schleper C."/>
            <person name="Guy L."/>
            <person name="Ettema T.J."/>
        </authorList>
    </citation>
    <scope>NUCLEOTIDE SEQUENCE</scope>
</reference>
<protein>
    <recommendedName>
        <fullName evidence="2">Nucleotidyltransferase</fullName>
    </recommendedName>
</protein>